<dbReference type="NCBIfam" id="TIGR04131">
    <property type="entry name" value="Bac_Flav_CTERM"/>
    <property type="match status" value="1"/>
</dbReference>
<dbReference type="RefSeq" id="WP_146191842.1">
    <property type="nucleotide sequence ID" value="NZ_QFRI01000007.1"/>
</dbReference>
<evidence type="ECO:0000256" key="1">
    <source>
        <dbReference type="ARBA" id="ARBA00022737"/>
    </source>
</evidence>
<accession>A0A2U2X0W8</accession>
<dbReference type="EMBL" id="QFRI01000007">
    <property type="protein sequence ID" value="PWH81409.1"/>
    <property type="molecule type" value="Genomic_DNA"/>
</dbReference>
<protein>
    <recommendedName>
        <fullName evidence="2">HYR domain-containing protein</fullName>
    </recommendedName>
</protein>
<keyword evidence="4" id="KW-1185">Reference proteome</keyword>
<proteinExistence type="predicted"/>
<name>A0A2U2X0W8_9FLAO</name>
<dbReference type="InterPro" id="IPR003410">
    <property type="entry name" value="HYR_dom"/>
</dbReference>
<dbReference type="PANTHER" id="PTHR24273">
    <property type="entry name" value="FI04643P-RELATED"/>
    <property type="match status" value="1"/>
</dbReference>
<dbReference type="Proteomes" id="UP000245375">
    <property type="component" value="Unassembled WGS sequence"/>
</dbReference>
<evidence type="ECO:0000313" key="4">
    <source>
        <dbReference type="Proteomes" id="UP000245375"/>
    </source>
</evidence>
<dbReference type="PROSITE" id="PS50825">
    <property type="entry name" value="HYR"/>
    <property type="match status" value="1"/>
</dbReference>
<organism evidence="3 4">
    <name type="scientific">Algibacter marinivivus</name>
    <dbReference type="NCBI Taxonomy" id="2100723"/>
    <lineage>
        <taxon>Bacteria</taxon>
        <taxon>Pseudomonadati</taxon>
        <taxon>Bacteroidota</taxon>
        <taxon>Flavobacteriia</taxon>
        <taxon>Flavobacteriales</taxon>
        <taxon>Flavobacteriaceae</taxon>
        <taxon>Algibacter</taxon>
    </lineage>
</organism>
<dbReference type="InterPro" id="IPR026341">
    <property type="entry name" value="T9SS_type_B"/>
</dbReference>
<dbReference type="OrthoDB" id="599464at2"/>
<evidence type="ECO:0000313" key="3">
    <source>
        <dbReference type="EMBL" id="PWH81409.1"/>
    </source>
</evidence>
<keyword evidence="1" id="KW-0677">Repeat</keyword>
<dbReference type="Pfam" id="PF13585">
    <property type="entry name" value="CHU_C"/>
    <property type="match status" value="1"/>
</dbReference>
<sequence>DNIDPTFVSCAADVAVNVDAGTCTTDAANVTLGTPTTDDNCSVATVTNDAPATFPLGDTTVTWTVTDGSGNTATCTQIVTVNDNEAPIFIETLPADETYECDSVPEADTLTATDPCGDVDVVLTETRTDDSCPSNYSLERKWVATDTNGLTTTHIQTITVQDTTAPVPTATIESSLAVNCENIPAVPTIEFTDNCSANVNVDFSETNTFNENNPSDYEIIRTWLVTDECDNQETYTQTISVTLVEFVDTVSDRACFDDGTIDLNDYLQNNQTGGEWTVIDGNVRLDENIFDPENVVLGIYKFSYAFNNDGCLNTTEVTIEIHEECVTLPCSDRNNVIISKVVTPNGDLYNEFFEINGIDACGFIVELQIFNRWGAKIYDNSNYQNNWNGFAHNASVGRAEKVPNGTYFYVINLKNSGLEPFAKAFYVGSK</sequence>
<feature type="non-terminal residue" evidence="3">
    <location>
        <position position="1"/>
    </location>
</feature>
<gene>
    <name evidence="3" type="ORF">DIS18_14820</name>
</gene>
<feature type="domain" description="HYR" evidence="2">
    <location>
        <begin position="1"/>
        <end position="83"/>
    </location>
</feature>
<evidence type="ECO:0000259" key="2">
    <source>
        <dbReference type="PROSITE" id="PS50825"/>
    </source>
</evidence>
<dbReference type="AlphaFoldDB" id="A0A2U2X0W8"/>
<dbReference type="PANTHER" id="PTHR24273:SF32">
    <property type="entry name" value="HYALIN"/>
    <property type="match status" value="1"/>
</dbReference>
<dbReference type="Pfam" id="PF02494">
    <property type="entry name" value="HYR"/>
    <property type="match status" value="1"/>
</dbReference>
<reference evidence="3" key="1">
    <citation type="submission" date="2018-05" db="EMBL/GenBank/DDBJ databases">
        <title>Algibacter marinivivus sp. nov., isolated from sample around a algae.</title>
        <authorList>
            <person name="Zhong X."/>
        </authorList>
    </citation>
    <scope>NUCLEOTIDE SEQUENCE [LARGE SCALE GENOMIC DNA]</scope>
    <source>
        <strain evidence="3">ZY111</strain>
    </source>
</reference>
<reference evidence="3" key="2">
    <citation type="submission" date="2018-05" db="EMBL/GenBank/DDBJ databases">
        <authorList>
            <person name="Lanie J.A."/>
            <person name="Ng W.-L."/>
            <person name="Kazmierczak K.M."/>
            <person name="Andrzejewski T.M."/>
            <person name="Davidsen T.M."/>
            <person name="Wayne K.J."/>
            <person name="Tettelin H."/>
            <person name="Glass J.I."/>
            <person name="Rusch D."/>
            <person name="Podicherti R."/>
            <person name="Tsui H.-C.T."/>
            <person name="Winkler M.E."/>
        </authorList>
    </citation>
    <scope>NUCLEOTIDE SEQUENCE [LARGE SCALE GENOMIC DNA]</scope>
    <source>
        <strain evidence="3">ZY111</strain>
    </source>
</reference>
<comment type="caution">
    <text evidence="3">The sequence shown here is derived from an EMBL/GenBank/DDBJ whole genome shotgun (WGS) entry which is preliminary data.</text>
</comment>